<evidence type="ECO:0000313" key="2">
    <source>
        <dbReference type="Proteomes" id="UP001237592"/>
    </source>
</evidence>
<dbReference type="EMBL" id="JAVFKP010000002">
    <property type="protein sequence ID" value="MDQ4626279.1"/>
    <property type="molecule type" value="Genomic_DNA"/>
</dbReference>
<keyword evidence="2" id="KW-1185">Reference proteome</keyword>
<evidence type="ECO:0000313" key="1">
    <source>
        <dbReference type="EMBL" id="MDQ4626279.1"/>
    </source>
</evidence>
<comment type="caution">
    <text evidence="1">The sequence shown here is derived from an EMBL/GenBank/DDBJ whole genome shotgun (WGS) entry which is preliminary data.</text>
</comment>
<organism evidence="1 2">
    <name type="scientific">Janthinobacterium lividum</name>
    <dbReference type="NCBI Taxonomy" id="29581"/>
    <lineage>
        <taxon>Bacteria</taxon>
        <taxon>Pseudomonadati</taxon>
        <taxon>Pseudomonadota</taxon>
        <taxon>Betaproteobacteria</taxon>
        <taxon>Burkholderiales</taxon>
        <taxon>Oxalobacteraceae</taxon>
        <taxon>Janthinobacterium</taxon>
    </lineage>
</organism>
<name>A0ABU0XRX1_9BURK</name>
<accession>A0ABU0XRX1</accession>
<reference evidence="1 2" key="1">
    <citation type="submission" date="2023-08" db="EMBL/GenBank/DDBJ databases">
        <title>Draft genome sequence of Janthinobacterium lividum.</title>
        <authorList>
            <person name="Chun B.H."/>
            <person name="Lee Y."/>
        </authorList>
    </citation>
    <scope>NUCLEOTIDE SEQUENCE [LARGE SCALE GENOMIC DNA]</scope>
    <source>
        <strain evidence="1 2">AMJK</strain>
    </source>
</reference>
<proteinExistence type="predicted"/>
<dbReference type="Proteomes" id="UP001237592">
    <property type="component" value="Unassembled WGS sequence"/>
</dbReference>
<dbReference type="RefSeq" id="WP_307779053.1">
    <property type="nucleotide sequence ID" value="NZ_JAVFKP010000002.1"/>
</dbReference>
<evidence type="ECO:0008006" key="3">
    <source>
        <dbReference type="Google" id="ProtNLM"/>
    </source>
</evidence>
<sequence length="146" mass="15950">MEIDLVALAATEVWRAAYSDVGRLDHVPGWDWYKEARRFGRRSRRLELAIWVGDTLCGLALGRISDRRVVATIHLLEGNPTGNPLGGKVILIATRFLEVLALALGCREAAIDSPVSGLVARYQSAGFVKEVTKGKKIVRLAKSVAP</sequence>
<protein>
    <recommendedName>
        <fullName evidence="3">N-acetyltransferase domain-containing protein</fullName>
    </recommendedName>
</protein>
<gene>
    <name evidence="1" type="ORF">RB624_10325</name>
</gene>